<dbReference type="InterPro" id="IPR050568">
    <property type="entry name" value="Transcr_DNA_Rep_Reg"/>
</dbReference>
<organism evidence="5 6">
    <name type="scientific">Rhynchosporium secalis</name>
    <name type="common">Barley scald fungus</name>
    <dbReference type="NCBI Taxonomy" id="38038"/>
    <lineage>
        <taxon>Eukaryota</taxon>
        <taxon>Fungi</taxon>
        <taxon>Dikarya</taxon>
        <taxon>Ascomycota</taxon>
        <taxon>Pezizomycotina</taxon>
        <taxon>Leotiomycetes</taxon>
        <taxon>Helotiales</taxon>
        <taxon>Ploettnerulaceae</taxon>
        <taxon>Rhynchosporium</taxon>
    </lineage>
</organism>
<feature type="compositionally biased region" description="Basic residues" evidence="3">
    <location>
        <begin position="364"/>
        <end position="376"/>
    </location>
</feature>
<accession>A0A1E1MWG1</accession>
<dbReference type="GO" id="GO:0017054">
    <property type="term" value="C:negative cofactor 2 complex"/>
    <property type="evidence" value="ECO:0007669"/>
    <property type="project" value="TreeGrafter"/>
</dbReference>
<dbReference type="Proteomes" id="UP000177625">
    <property type="component" value="Unassembled WGS sequence"/>
</dbReference>
<dbReference type="InterPro" id="IPR003958">
    <property type="entry name" value="CBFA_NFYB_domain"/>
</dbReference>
<name>A0A1E1MWG1_RHYSE</name>
<feature type="compositionally biased region" description="Polar residues" evidence="3">
    <location>
        <begin position="226"/>
        <end position="242"/>
    </location>
</feature>
<dbReference type="Gene3D" id="1.10.20.10">
    <property type="entry name" value="Histone, subunit A"/>
    <property type="match status" value="1"/>
</dbReference>
<evidence type="ECO:0000256" key="1">
    <source>
        <dbReference type="ARBA" id="ARBA00004123"/>
    </source>
</evidence>
<feature type="region of interest" description="Disordered" evidence="3">
    <location>
        <begin position="334"/>
        <end position="376"/>
    </location>
</feature>
<dbReference type="GO" id="GO:0001046">
    <property type="term" value="F:core promoter sequence-specific DNA binding"/>
    <property type="evidence" value="ECO:0007669"/>
    <property type="project" value="TreeGrafter"/>
</dbReference>
<dbReference type="AlphaFoldDB" id="A0A1E1MWG1"/>
<dbReference type="SUPFAM" id="SSF47113">
    <property type="entry name" value="Histone-fold"/>
    <property type="match status" value="1"/>
</dbReference>
<feature type="compositionally biased region" description="Low complexity" evidence="3">
    <location>
        <begin position="7"/>
        <end position="52"/>
    </location>
</feature>
<feature type="region of interest" description="Disordered" evidence="3">
    <location>
        <begin position="1"/>
        <end position="59"/>
    </location>
</feature>
<reference evidence="6" key="1">
    <citation type="submission" date="2016-03" db="EMBL/GenBank/DDBJ databases">
        <authorList>
            <person name="Guldener U."/>
        </authorList>
    </citation>
    <scope>NUCLEOTIDE SEQUENCE [LARGE SCALE GENOMIC DNA]</scope>
</reference>
<gene>
    <name evidence="5" type="ORF">RSE6_14673</name>
</gene>
<dbReference type="PANTHER" id="PTHR10252">
    <property type="entry name" value="HISTONE-LIKE TRANSCRIPTION FACTOR CCAAT-RELATED"/>
    <property type="match status" value="1"/>
</dbReference>
<keyword evidence="6" id="KW-1185">Reference proteome</keyword>
<evidence type="ECO:0000259" key="4">
    <source>
        <dbReference type="Pfam" id="PF00808"/>
    </source>
</evidence>
<dbReference type="PANTHER" id="PTHR10252:SF5">
    <property type="entry name" value="DR1-ASSOCIATED COREPRESSOR"/>
    <property type="match status" value="1"/>
</dbReference>
<proteinExistence type="predicted"/>
<dbReference type="EMBL" id="FJVC01000692">
    <property type="protein sequence ID" value="CZT53205.1"/>
    <property type="molecule type" value="Genomic_DNA"/>
</dbReference>
<dbReference type="Pfam" id="PF00808">
    <property type="entry name" value="CBFD_NFYB_HMF"/>
    <property type="match status" value="1"/>
</dbReference>
<feature type="domain" description="Transcription factor CBF/NF-Y/archaeal histone" evidence="4">
    <location>
        <begin position="251"/>
        <end position="314"/>
    </location>
</feature>
<evidence type="ECO:0000256" key="2">
    <source>
        <dbReference type="ARBA" id="ARBA00023242"/>
    </source>
</evidence>
<feature type="compositionally biased region" description="Low complexity" evidence="3">
    <location>
        <begin position="200"/>
        <end position="214"/>
    </location>
</feature>
<protein>
    <recommendedName>
        <fullName evidence="4">Transcription factor CBF/NF-Y/archaeal histone domain-containing protein</fullName>
    </recommendedName>
</protein>
<evidence type="ECO:0000313" key="6">
    <source>
        <dbReference type="Proteomes" id="UP000177625"/>
    </source>
</evidence>
<dbReference type="InterPro" id="IPR009072">
    <property type="entry name" value="Histone-fold"/>
</dbReference>
<comment type="subcellular location">
    <subcellularLocation>
        <location evidence="1">Nucleus</location>
    </subcellularLocation>
</comment>
<evidence type="ECO:0000256" key="3">
    <source>
        <dbReference type="SAM" id="MobiDB-lite"/>
    </source>
</evidence>
<keyword evidence="2" id="KW-0539">Nucleus</keyword>
<sequence>MDNTYAPQSPDLSSFLSSPPKTKTHQPSNNPQSTTTTTTASTTNTYTTSYAPRSPNIPSFVTHSSYQLNSFGTNQTQFGLAPDGADDIAEYGSNSYMPPIPPLPPSHSDQFNAQIPFQGQLQNQTAILDPHSSGVYGRPHRQARNNIPSYSDDFEPPEQAYEQDQGPYITSPRFPPPPQAQQQFQQSYPQIPQDQYILPQQPQSQPQQQQQQEPMSSRGPRIKPDPSSTNNVPSLPTYTDPNPLNIEIRTKFPVARIKRIMQADEEVGKVAQVTPVAVSKALELFMIALVGGAAEKAKEKGGKKVSAAHLKQVVLGSEQFDFLAEIVGRVAEVQEGAGGEGKRKGGKGKEENGGSDSSEEEKKPKKARGRKKKNDD</sequence>
<feature type="compositionally biased region" description="Basic and acidic residues" evidence="3">
    <location>
        <begin position="340"/>
        <end position="352"/>
    </location>
</feature>
<feature type="region of interest" description="Disordered" evidence="3">
    <location>
        <begin position="200"/>
        <end position="244"/>
    </location>
</feature>
<dbReference type="GO" id="GO:0016251">
    <property type="term" value="F:RNA polymerase II general transcription initiation factor activity"/>
    <property type="evidence" value="ECO:0007669"/>
    <property type="project" value="TreeGrafter"/>
</dbReference>
<dbReference type="CDD" id="cd22906">
    <property type="entry name" value="HFD_DRAP1"/>
    <property type="match status" value="1"/>
</dbReference>
<evidence type="ECO:0000313" key="5">
    <source>
        <dbReference type="EMBL" id="CZT53205.1"/>
    </source>
</evidence>
<feature type="region of interest" description="Disordered" evidence="3">
    <location>
        <begin position="129"/>
        <end position="188"/>
    </location>
</feature>
<dbReference type="GO" id="GO:0046982">
    <property type="term" value="F:protein heterodimerization activity"/>
    <property type="evidence" value="ECO:0007669"/>
    <property type="project" value="InterPro"/>
</dbReference>